<comment type="caution">
    <text evidence="2">The sequence shown here is derived from an EMBL/GenBank/DDBJ whole genome shotgun (WGS) entry which is preliminary data.</text>
</comment>
<dbReference type="EMBL" id="WRXN01000012">
    <property type="protein sequence ID" value="MVT11150.1"/>
    <property type="molecule type" value="Genomic_DNA"/>
</dbReference>
<protein>
    <recommendedName>
        <fullName evidence="4">Baseplate protein J-like domain-containing protein</fullName>
    </recommendedName>
</protein>
<evidence type="ECO:0000313" key="2">
    <source>
        <dbReference type="EMBL" id="MVT11150.1"/>
    </source>
</evidence>
<reference evidence="2 3" key="1">
    <citation type="submission" date="2019-12" db="EMBL/GenBank/DDBJ databases">
        <title>Chitinophaga sp. strain ysch24 (GDMCC 1.1355), whole genome shotgun sequence.</title>
        <authorList>
            <person name="Zhang X."/>
        </authorList>
    </citation>
    <scope>NUCLEOTIDE SEQUENCE [LARGE SCALE GENOMIC DNA]</scope>
    <source>
        <strain evidence="3">ysch24</strain>
    </source>
</reference>
<evidence type="ECO:0008006" key="4">
    <source>
        <dbReference type="Google" id="ProtNLM"/>
    </source>
</evidence>
<organism evidence="2 3">
    <name type="scientific">Chitinophaga tropicalis</name>
    <dbReference type="NCBI Taxonomy" id="2683588"/>
    <lineage>
        <taxon>Bacteria</taxon>
        <taxon>Pseudomonadati</taxon>
        <taxon>Bacteroidota</taxon>
        <taxon>Chitinophagia</taxon>
        <taxon>Chitinophagales</taxon>
        <taxon>Chitinophagaceae</taxon>
        <taxon>Chitinophaga</taxon>
    </lineage>
</organism>
<proteinExistence type="predicted"/>
<feature type="compositionally biased region" description="Basic and acidic residues" evidence="1">
    <location>
        <begin position="1227"/>
        <end position="1238"/>
    </location>
</feature>
<evidence type="ECO:0000256" key="1">
    <source>
        <dbReference type="SAM" id="MobiDB-lite"/>
    </source>
</evidence>
<sequence length="1249" mass="143887">MADGLSQSERELEALRPSYVKIDERSPEDLLLFLSDIASQFNYYNLLDQPEGDWQDFLQAEMYVILAEIARMNFLAYQQEYQLVQELLQQADYDQELRPVLSRFFELMYGIATVLAEKLRQLKRADVRAYTWVYIDEVMEGLNNDVVLLLQFEIQAIPLFRHSGLFRTSVMNRQLNELFPEAVKKQPVTPPVFLGYESLNEVYNSLRAKFYQVASSAQFYLRTRPDKLKHEPHIGLLVSFVELYKHLQDKINLLTEKHLDYYYKTVLGMQERPAVPDKVHVFMEAQPQMLPVIIPENTAMVAEARKDVPVATYRLKEAIRISHVQIMALRSVYVSHHRQISARSHILQDIIETQVYSAQRKVPVPADYLPGMQPAASWPLLGEEQHSLPVNRRTMQETEMGCLLASPILFLPEGKRTVELALHCEENSFRRLLAYVRNFAAVTGKKESIAMNELLSAAFIISYTTEEGWATVPRHSIKNVEERCLVITLQLDVNDPPVTVYDPAKHGSTYNTHYPLLKLQLNNNSFHHPYSFMQLLWLERIAIKAKVKGYRSVKLYNSAGPLSPATPFHIFGPQPSTGAYLDIRDTNVFNSYTKDFNINLDWLELPHTINGFDAHYADYHADMGNSSFKAAISVFSDGQFTPERGRREMLPLFQTYRDGEGRIFLSDKAVLQPYDLQKINFHNKLLLHKEMEAGTNFYTDGVVRLALTQPQEAFGHRLYARLFPEVVTHNAGRWTKKKPIPNTPYTPLVKSITVDYTLEQAEIFKLDKVHNGNDMQLFHMYPYGHRQGYPSTNQKDFSLLPQFEDKASLYIGLKGLQPHEELSLFFELEEKDSHNTTVKLQELKWSYLYNDQWLPFDSLHILSDTTQQFINSGIVKLRAPAESCYGNTRLDADLQWIRLSAPMAMTIRPMVKGIFTNAGLAVRDQEDTAGATMLAPMSIRSFQQEIKGIMQIWQLFPSFGGRPAETTMQYYTRVSERLRHKKRPITNIDLIQLILEAFPEILIVKCINNRRENEEYAQADDNLRLVVVPRQPEDGLYAGSEPRASMATLYRIKEYAEGLLSSFAHVTVHNPVYEKVKICCHVCFSRKNNGADDNYYLTRLQEDIRRYLTPWLFDTTSDVEIGSTLYLSEIMDFIKRLPYVEYVTAFSMLHFFKERDNRGELLHCMLDTAVSNTGYVKSSTPEAVLIPAPFHAIKVLDEWQYSDPQPAGVGQVMTGEELIIGQQHRTSYRDDTDQHNPEGEIISLTIQPR</sequence>
<accession>A0A7K1UA46</accession>
<name>A0A7K1UA46_9BACT</name>
<dbReference type="RefSeq" id="WP_157308580.1">
    <property type="nucleotide sequence ID" value="NZ_WRXN01000012.1"/>
</dbReference>
<dbReference type="Proteomes" id="UP000461730">
    <property type="component" value="Unassembled WGS sequence"/>
</dbReference>
<feature type="region of interest" description="Disordered" evidence="1">
    <location>
        <begin position="1226"/>
        <end position="1249"/>
    </location>
</feature>
<dbReference type="AlphaFoldDB" id="A0A7K1UA46"/>
<keyword evidence="3" id="KW-1185">Reference proteome</keyword>
<gene>
    <name evidence="2" type="ORF">GO493_22975</name>
</gene>
<evidence type="ECO:0000313" key="3">
    <source>
        <dbReference type="Proteomes" id="UP000461730"/>
    </source>
</evidence>